<feature type="domain" description="Rhodanese" evidence="2">
    <location>
        <begin position="124"/>
        <end position="218"/>
    </location>
</feature>
<comment type="similarity">
    <text evidence="1">Belongs to the TrhO family.</text>
</comment>
<dbReference type="InterPro" id="IPR036873">
    <property type="entry name" value="Rhodanese-like_dom_sf"/>
</dbReference>
<dbReference type="EMBL" id="CP104064">
    <property type="protein sequence ID" value="WAH38929.1"/>
    <property type="molecule type" value="Genomic_DNA"/>
</dbReference>
<proteinExistence type="inferred from homology"/>
<protein>
    <recommendedName>
        <fullName evidence="1">tRNA uridine(34) hydroxylase</fullName>
        <ecNumber evidence="1">1.14.-.-</ecNumber>
    </recommendedName>
    <alternativeName>
        <fullName evidence="1">tRNA hydroxylation protein O</fullName>
    </alternativeName>
</protein>
<dbReference type="InterPro" id="IPR001763">
    <property type="entry name" value="Rhodanese-like_dom"/>
</dbReference>
<dbReference type="Gene3D" id="3.40.250.10">
    <property type="entry name" value="Rhodanese-like domain"/>
    <property type="match status" value="1"/>
</dbReference>
<evidence type="ECO:0000313" key="3">
    <source>
        <dbReference type="EMBL" id="WAH38929.1"/>
    </source>
</evidence>
<dbReference type="Gene3D" id="3.30.70.100">
    <property type="match status" value="1"/>
</dbReference>
<dbReference type="Pfam" id="PF17773">
    <property type="entry name" value="UPF0176_N"/>
    <property type="match status" value="1"/>
</dbReference>
<keyword evidence="4" id="KW-1185">Reference proteome</keyword>
<organism evidence="3 4">
    <name type="scientific">Alicyclobacillus dauci</name>
    <dbReference type="NCBI Taxonomy" id="1475485"/>
    <lineage>
        <taxon>Bacteria</taxon>
        <taxon>Bacillati</taxon>
        <taxon>Bacillota</taxon>
        <taxon>Bacilli</taxon>
        <taxon>Bacillales</taxon>
        <taxon>Alicyclobacillaceae</taxon>
        <taxon>Alicyclobacillus</taxon>
    </lineage>
</organism>
<dbReference type="NCBIfam" id="NF001135">
    <property type="entry name" value="PRK00142.1-3"/>
    <property type="match status" value="1"/>
</dbReference>
<dbReference type="Pfam" id="PF12368">
    <property type="entry name" value="Rhodanese_C"/>
    <property type="match status" value="1"/>
</dbReference>
<evidence type="ECO:0000259" key="2">
    <source>
        <dbReference type="PROSITE" id="PS50206"/>
    </source>
</evidence>
<dbReference type="Pfam" id="PF00581">
    <property type="entry name" value="Rhodanese"/>
    <property type="match status" value="1"/>
</dbReference>
<dbReference type="EC" id="1.14.-.-" evidence="1"/>
<dbReference type="InterPro" id="IPR020936">
    <property type="entry name" value="TrhO"/>
</dbReference>
<dbReference type="InterPro" id="IPR022111">
    <property type="entry name" value="Rhodanese_C"/>
</dbReference>
<accession>A0ABY6Z7R9</accession>
<dbReference type="Proteomes" id="UP001164803">
    <property type="component" value="Chromosome"/>
</dbReference>
<gene>
    <name evidence="1" type="primary">trhO</name>
    <name evidence="3" type="ORF">NZD86_10835</name>
</gene>
<reference evidence="3" key="1">
    <citation type="submission" date="2022-08" db="EMBL/GenBank/DDBJ databases">
        <title>Alicyclobacillus dauci DSM2870, complete genome.</title>
        <authorList>
            <person name="Wang Q."/>
            <person name="Cai R."/>
            <person name="Wang Z."/>
        </authorList>
    </citation>
    <scope>NUCLEOTIDE SEQUENCE</scope>
    <source>
        <strain evidence="3">DSM 28700</strain>
    </source>
</reference>
<evidence type="ECO:0000256" key="1">
    <source>
        <dbReference type="HAMAP-Rule" id="MF_00469"/>
    </source>
</evidence>
<dbReference type="SMART" id="SM00450">
    <property type="entry name" value="RHOD"/>
    <property type="match status" value="1"/>
</dbReference>
<dbReference type="SUPFAM" id="SSF52821">
    <property type="entry name" value="Rhodanese/Cell cycle control phosphatase"/>
    <property type="match status" value="1"/>
</dbReference>
<dbReference type="PANTHER" id="PTHR43268:SF3">
    <property type="entry name" value="RHODANESE-LIKE DOMAIN-CONTAINING PROTEIN 7-RELATED"/>
    <property type="match status" value="1"/>
</dbReference>
<dbReference type="CDD" id="cd01518">
    <property type="entry name" value="RHOD_YceA"/>
    <property type="match status" value="1"/>
</dbReference>
<comment type="function">
    <text evidence="1">Catalyzes oxygen-dependent 5-hydroxyuridine (ho5U) modification at position 34 in tRNAs.</text>
</comment>
<name>A0ABY6Z7R9_9BACL</name>
<dbReference type="PROSITE" id="PS50206">
    <property type="entry name" value="RHODANESE_3"/>
    <property type="match status" value="1"/>
</dbReference>
<dbReference type="InterPro" id="IPR040503">
    <property type="entry name" value="TRHO_N"/>
</dbReference>
<dbReference type="RefSeq" id="WP_268046545.1">
    <property type="nucleotide sequence ID" value="NZ_CP104064.1"/>
</dbReference>
<keyword evidence="1" id="KW-0560">Oxidoreductase</keyword>
<comment type="catalytic activity">
    <reaction evidence="1">
        <text>uridine(34) in tRNA + AH2 + O2 = 5-hydroxyuridine(34) in tRNA + A + H2O</text>
        <dbReference type="Rhea" id="RHEA:64224"/>
        <dbReference type="Rhea" id="RHEA-COMP:11727"/>
        <dbReference type="Rhea" id="RHEA-COMP:13381"/>
        <dbReference type="ChEBI" id="CHEBI:13193"/>
        <dbReference type="ChEBI" id="CHEBI:15377"/>
        <dbReference type="ChEBI" id="CHEBI:15379"/>
        <dbReference type="ChEBI" id="CHEBI:17499"/>
        <dbReference type="ChEBI" id="CHEBI:65315"/>
        <dbReference type="ChEBI" id="CHEBI:136877"/>
    </reaction>
</comment>
<dbReference type="HAMAP" id="MF_00469">
    <property type="entry name" value="TrhO"/>
    <property type="match status" value="1"/>
</dbReference>
<dbReference type="PANTHER" id="PTHR43268">
    <property type="entry name" value="THIOSULFATE SULFURTRANSFERASE/RHODANESE-LIKE DOMAIN-CONTAINING PROTEIN 2"/>
    <property type="match status" value="1"/>
</dbReference>
<keyword evidence="1" id="KW-0819">tRNA processing</keyword>
<sequence>MQDYQILLYYKYTAIDVPEQFVKEHREFCESLGLRGRIIVAPEGINGTVSGPIKATQIYMDALHQDSRFSDMVFKIDPSEGHAFKKLIVRHKKEIVNLHLEHDVDPRLESGKRLSPKEFHEMLKREDVVVIDGRNDYEYEIGHFRNAIRPDVKAFREFPQWIEAHKDEFTGKTVLTYCTGGIRCEKLSGYLVRQGLRDVYQLDGGIVTYSKDPEVQGHLFDGKCYVFDERIAVKVNHTDEDVVVSHCEHCGEPCDRYINCGYLDCHRQHLCCESCEREWYGFCSHECEQEAKERDRVDPLVLHLQPVE</sequence>
<evidence type="ECO:0000313" key="4">
    <source>
        <dbReference type="Proteomes" id="UP001164803"/>
    </source>
</evidence>